<proteinExistence type="predicted"/>
<organism evidence="1 2">
    <name type="scientific">Pectobacterium carotovorum subsp. carotovorum (strain PC1)</name>
    <dbReference type="NCBI Taxonomy" id="561230"/>
    <lineage>
        <taxon>Bacteria</taxon>
        <taxon>Pseudomonadati</taxon>
        <taxon>Pseudomonadota</taxon>
        <taxon>Gammaproteobacteria</taxon>
        <taxon>Enterobacterales</taxon>
        <taxon>Pectobacteriaceae</taxon>
        <taxon>Pectobacterium</taxon>
    </lineage>
</organism>
<dbReference type="AlphaFoldDB" id="C6D9D1"/>
<dbReference type="NCBIfam" id="NF033230">
    <property type="entry name" value="phage_region_01"/>
    <property type="match status" value="1"/>
</dbReference>
<sequence>MDLNLTNAFRVFENTIKNVVSHLNVNDNERFGYELEHYISNRSFIIFKLDVMLFEYRESLDKHRLALFGKNALIHYLVNKKNISLTEAKNIEFHDAIVILWDDISDYKISDEIISYINRSYSFSNHDISIYYERYKGYSYDEWDANYADRRLR</sequence>
<evidence type="ECO:0000313" key="2">
    <source>
        <dbReference type="Proteomes" id="UP000002736"/>
    </source>
</evidence>
<evidence type="ECO:0000313" key="1">
    <source>
        <dbReference type="EMBL" id="ACT13658.1"/>
    </source>
</evidence>
<dbReference type="Proteomes" id="UP000002736">
    <property type="component" value="Chromosome"/>
</dbReference>
<gene>
    <name evidence="1" type="ordered locus">PC1_2628</name>
</gene>
<dbReference type="EMBL" id="CP001657">
    <property type="protein sequence ID" value="ACT13658.1"/>
    <property type="molecule type" value="Genomic_DNA"/>
</dbReference>
<dbReference type="RefSeq" id="WP_015840829.1">
    <property type="nucleotide sequence ID" value="NC_012917.1"/>
</dbReference>
<name>C6D9D1_PECCP</name>
<dbReference type="InterPro" id="IPR059241">
    <property type="entry name" value="SfIV_phage_associated"/>
</dbReference>
<protein>
    <submittedName>
        <fullName evidence="1">Uncharacterized protein</fullName>
    </submittedName>
</protein>
<reference evidence="1 2" key="1">
    <citation type="submission" date="2009-07" db="EMBL/GenBank/DDBJ databases">
        <title>Complete sequence of Pectobacterium carotovorum subsp. carotovorum PC1.</title>
        <authorList>
            <consortium name="US DOE Joint Genome Institute"/>
            <person name="Lucas S."/>
            <person name="Copeland A."/>
            <person name="Lapidus A."/>
            <person name="Glavina del Rio T."/>
            <person name="Tice H."/>
            <person name="Bruce D."/>
            <person name="Goodwin L."/>
            <person name="Pitluck S."/>
            <person name="Munk A.C."/>
            <person name="Brettin T."/>
            <person name="Detter J.C."/>
            <person name="Han C."/>
            <person name="Tapia R."/>
            <person name="Larimer F."/>
            <person name="Land M."/>
            <person name="Hauser L."/>
            <person name="Kyrpides N."/>
            <person name="Mikhailova N."/>
            <person name="Balakrishnan V."/>
            <person name="Glasner J."/>
            <person name="Perna N.T."/>
        </authorList>
    </citation>
    <scope>NUCLEOTIDE SEQUENCE [LARGE SCALE GENOMIC DNA]</scope>
    <source>
        <strain evidence="1 2">PC1</strain>
    </source>
</reference>
<dbReference type="HOGENOM" id="CLU_1730088_0_0_6"/>
<accession>C6D9D1</accession>
<dbReference type="STRING" id="561230.PC1_2628"/>
<dbReference type="KEGG" id="pct:PC1_2628"/>